<dbReference type="SUPFAM" id="SSF50985">
    <property type="entry name" value="RCC1/BLIP-II"/>
    <property type="match status" value="1"/>
</dbReference>
<dbReference type="OrthoDB" id="8195826at2759"/>
<dbReference type="Gene3D" id="3.30.710.10">
    <property type="entry name" value="Potassium Channel Kv1.1, Chain A"/>
    <property type="match status" value="1"/>
</dbReference>
<reference evidence="2" key="1">
    <citation type="submission" date="2013-04" db="EMBL/GenBank/DDBJ databases">
        <authorList>
            <person name="Qu J."/>
            <person name="Murali S.C."/>
            <person name="Bandaranaike D."/>
            <person name="Bellair M."/>
            <person name="Blankenburg K."/>
            <person name="Chao H."/>
            <person name="Dinh H."/>
            <person name="Doddapaneni H."/>
            <person name="Downs B."/>
            <person name="Dugan-Rocha S."/>
            <person name="Elkadiri S."/>
            <person name="Gnanaolivu R.D."/>
            <person name="Hernandez B."/>
            <person name="Javaid M."/>
            <person name="Jayaseelan J.C."/>
            <person name="Lee S."/>
            <person name="Li M."/>
            <person name="Ming W."/>
            <person name="Munidasa M."/>
            <person name="Muniz J."/>
            <person name="Nguyen L."/>
            <person name="Ongeri F."/>
            <person name="Osuji N."/>
            <person name="Pu L.-L."/>
            <person name="Puazo M."/>
            <person name="Qu C."/>
            <person name="Quiroz J."/>
            <person name="Raj R."/>
            <person name="Weissenberger G."/>
            <person name="Xin Y."/>
            <person name="Zou X."/>
            <person name="Han Y."/>
            <person name="Richards S."/>
            <person name="Worley K."/>
            <person name="Muzny D."/>
            <person name="Gibbs R."/>
        </authorList>
    </citation>
    <scope>NUCLEOTIDE SEQUENCE</scope>
    <source>
        <strain evidence="2">Sampled in the wild</strain>
    </source>
</reference>
<dbReference type="InterPro" id="IPR040647">
    <property type="entry name" value="SPIN-DOC_Znf-C2H2"/>
</dbReference>
<protein>
    <recommendedName>
        <fullName evidence="1">BTB domain-containing protein</fullName>
    </recommendedName>
</protein>
<dbReference type="InterPro" id="IPR000210">
    <property type="entry name" value="BTB/POZ_dom"/>
</dbReference>
<feature type="domain" description="BTB" evidence="1">
    <location>
        <begin position="723"/>
        <end position="793"/>
    </location>
</feature>
<sequence length="844" mass="96820">MNRRELMNYSKLENFADKEDIVKVWLEGNSLALLTKNGSFHLLLNGTWHKYQPCNLKGCDLKSDKFLKSLCLGPESQILVFLSKNIHLDRLAERETMGNKALALSREGFLLSHSGITTANNSQNQLSGSGSVNNFPSPVFGSGSFWSHTASGMSISQNFSSERHNFQNQIPAVQIVDRNFQLCERFQGIVFLKIALEEDRCFALAQDGGLYEWSSSSECNRYELDWSLYDDIEPENKTVSHILCTKKYPIVLTRNGKVFIPEDSPEVKNIMGIHLKKLQIFGEALRAKKVVELAITNKFSSALTDNGELYMWTTDNAINETPQMINYICHNGAMNLPEKHKIGDESRVFNEEWSHKYFFGNTGNKSVCLLCHETIAVFKEYNLKRHHETKHNKFGCKLSEEERKKKAAECVTKLKKQQTLFTKQSTLQDSATEASFMIAYNLAKRNKSFSDGEFVKQCMVDCASVLCPDVRSKFENGKGLFAHEMWKHVKSFKAKLGLFARQEGEGKKTESVSAKIRDHLQSLEDEVTRRFHDFKKIEPKFNLLCYPITADIDKAPEELQLELINMKSDHTVKEMFNAVTLVDFYKSLSADKFPCVKKFAGKMFSIFGSTYICEQSFSCMKINKSKYRCSLTDTNLQAVMTISTSNFTPDFKKNVKKCDRVPFNGCLYDAVNKTEYTEVKDLWMSKLKKIFDEKLIELREKLGKGLLDRQLGNAFMLVKLEGSDLIIDVQGKQIHCHKSFVSAQCDYLKTWIRNEEMKGNVDENIRLCVKDFKYETVYTILNYFYTGRLECSSFDISMELIELTEIWTEDDLQNFCVDEAIQGLSMENVHLAMEKAHKLEIKIE</sequence>
<comment type="caution">
    <text evidence="2">The sequence shown here is derived from an EMBL/GenBank/DDBJ whole genome shotgun (WGS) entry which is preliminary data.</text>
</comment>
<evidence type="ECO:0000259" key="1">
    <source>
        <dbReference type="PROSITE" id="PS50097"/>
    </source>
</evidence>
<keyword evidence="3" id="KW-1185">Reference proteome</keyword>
<dbReference type="InterPro" id="IPR008906">
    <property type="entry name" value="HATC_C_dom"/>
</dbReference>
<dbReference type="CDD" id="cd18186">
    <property type="entry name" value="BTB_POZ_ZBTB_KLHL-like"/>
    <property type="match status" value="1"/>
</dbReference>
<gene>
    <name evidence="2" type="ORF">J437_LFUL000791</name>
</gene>
<dbReference type="PANTHER" id="PTHR45913">
    <property type="entry name" value="EPM2A-INTERACTING PROTEIN 1"/>
    <property type="match status" value="1"/>
</dbReference>
<accession>A0A8K0KRN0</accession>
<evidence type="ECO:0000313" key="2">
    <source>
        <dbReference type="EMBL" id="KAG8240316.1"/>
    </source>
</evidence>
<dbReference type="Pfam" id="PF00651">
    <property type="entry name" value="BTB"/>
    <property type="match status" value="1"/>
</dbReference>
<dbReference type="PANTHER" id="PTHR45913:SF9">
    <property type="entry name" value="GENERAL TRANSCRIPTION FACTOR II-I REPEAT DOMAIN-CONTAINING PROTEIN 2-LIKE-RELATED"/>
    <property type="match status" value="1"/>
</dbReference>
<dbReference type="Proteomes" id="UP000792457">
    <property type="component" value="Unassembled WGS sequence"/>
</dbReference>
<dbReference type="Gene3D" id="2.130.10.30">
    <property type="entry name" value="Regulator of chromosome condensation 1/beta-lactamase-inhibitor protein II"/>
    <property type="match status" value="1"/>
</dbReference>
<organism evidence="2 3">
    <name type="scientific">Ladona fulva</name>
    <name type="common">Scarce chaser dragonfly</name>
    <name type="synonym">Libellula fulva</name>
    <dbReference type="NCBI Taxonomy" id="123851"/>
    <lineage>
        <taxon>Eukaryota</taxon>
        <taxon>Metazoa</taxon>
        <taxon>Ecdysozoa</taxon>
        <taxon>Arthropoda</taxon>
        <taxon>Hexapoda</taxon>
        <taxon>Insecta</taxon>
        <taxon>Pterygota</taxon>
        <taxon>Palaeoptera</taxon>
        <taxon>Odonata</taxon>
        <taxon>Epiprocta</taxon>
        <taxon>Anisoptera</taxon>
        <taxon>Libelluloidea</taxon>
        <taxon>Libellulidae</taxon>
        <taxon>Ladona</taxon>
    </lineage>
</organism>
<evidence type="ECO:0000313" key="3">
    <source>
        <dbReference type="Proteomes" id="UP000792457"/>
    </source>
</evidence>
<dbReference type="SUPFAM" id="SSF54695">
    <property type="entry name" value="POZ domain"/>
    <property type="match status" value="1"/>
</dbReference>
<name>A0A8K0KRN0_LADFU</name>
<dbReference type="GO" id="GO:0046983">
    <property type="term" value="F:protein dimerization activity"/>
    <property type="evidence" value="ECO:0007669"/>
    <property type="project" value="InterPro"/>
</dbReference>
<proteinExistence type="predicted"/>
<dbReference type="Pfam" id="PF05699">
    <property type="entry name" value="Dimer_Tnp_hAT"/>
    <property type="match status" value="1"/>
</dbReference>
<dbReference type="Pfam" id="PF18658">
    <property type="entry name" value="zf-C2H2_12"/>
    <property type="match status" value="1"/>
</dbReference>
<dbReference type="AlphaFoldDB" id="A0A8K0KRN0"/>
<reference evidence="2" key="2">
    <citation type="submission" date="2017-10" db="EMBL/GenBank/DDBJ databases">
        <title>Ladona fulva Genome sequencing and assembly.</title>
        <authorList>
            <person name="Murali S."/>
            <person name="Richards S."/>
            <person name="Bandaranaike D."/>
            <person name="Bellair M."/>
            <person name="Blankenburg K."/>
            <person name="Chao H."/>
            <person name="Dinh H."/>
            <person name="Doddapaneni H."/>
            <person name="Dugan-Rocha S."/>
            <person name="Elkadiri S."/>
            <person name="Gnanaolivu R."/>
            <person name="Hernandez B."/>
            <person name="Skinner E."/>
            <person name="Javaid M."/>
            <person name="Lee S."/>
            <person name="Li M."/>
            <person name="Ming W."/>
            <person name="Munidasa M."/>
            <person name="Muniz J."/>
            <person name="Nguyen L."/>
            <person name="Hughes D."/>
            <person name="Osuji N."/>
            <person name="Pu L.-L."/>
            <person name="Puazo M."/>
            <person name="Qu C."/>
            <person name="Quiroz J."/>
            <person name="Raj R."/>
            <person name="Weissenberger G."/>
            <person name="Xin Y."/>
            <person name="Zou X."/>
            <person name="Han Y."/>
            <person name="Worley K."/>
            <person name="Muzny D."/>
            <person name="Gibbs R."/>
        </authorList>
    </citation>
    <scope>NUCLEOTIDE SEQUENCE</scope>
    <source>
        <strain evidence="2">Sampled in the wild</strain>
    </source>
</reference>
<dbReference type="InterPro" id="IPR009091">
    <property type="entry name" value="RCC1/BLIP-II"/>
</dbReference>
<dbReference type="PROSITE" id="PS50097">
    <property type="entry name" value="BTB"/>
    <property type="match status" value="1"/>
</dbReference>
<dbReference type="SMART" id="SM00225">
    <property type="entry name" value="BTB"/>
    <property type="match status" value="1"/>
</dbReference>
<dbReference type="InterPro" id="IPR011333">
    <property type="entry name" value="SKP1/BTB/POZ_sf"/>
</dbReference>
<dbReference type="EMBL" id="KZ312450">
    <property type="protein sequence ID" value="KAG8240316.1"/>
    <property type="molecule type" value="Genomic_DNA"/>
</dbReference>